<comment type="caution">
    <text evidence="2">The sequence shown here is derived from an EMBL/GenBank/DDBJ whole genome shotgun (WGS) entry which is preliminary data.</text>
</comment>
<dbReference type="EMBL" id="JACTNZ010000010">
    <property type="protein sequence ID" value="KAG5529094.1"/>
    <property type="molecule type" value="Genomic_DNA"/>
</dbReference>
<keyword evidence="1" id="KW-0472">Membrane</keyword>
<feature type="transmembrane region" description="Helical" evidence="1">
    <location>
        <begin position="41"/>
        <end position="61"/>
    </location>
</feature>
<organism evidence="2 3">
    <name type="scientific">Rhododendron griersonianum</name>
    <dbReference type="NCBI Taxonomy" id="479676"/>
    <lineage>
        <taxon>Eukaryota</taxon>
        <taxon>Viridiplantae</taxon>
        <taxon>Streptophyta</taxon>
        <taxon>Embryophyta</taxon>
        <taxon>Tracheophyta</taxon>
        <taxon>Spermatophyta</taxon>
        <taxon>Magnoliopsida</taxon>
        <taxon>eudicotyledons</taxon>
        <taxon>Gunneridae</taxon>
        <taxon>Pentapetalae</taxon>
        <taxon>asterids</taxon>
        <taxon>Ericales</taxon>
        <taxon>Ericaceae</taxon>
        <taxon>Ericoideae</taxon>
        <taxon>Rhodoreae</taxon>
        <taxon>Rhododendron</taxon>
    </lineage>
</organism>
<sequence length="71" mass="7876">MGYGEASEVIRHPLYTEDDRICGSIYVECIIFVVGVIRGDWCCAVILVLILYTLLCLTHSWGPLDSSLQVG</sequence>
<evidence type="ECO:0000313" key="3">
    <source>
        <dbReference type="Proteomes" id="UP000823749"/>
    </source>
</evidence>
<keyword evidence="1" id="KW-1133">Transmembrane helix</keyword>
<dbReference type="AlphaFoldDB" id="A0AAV6IQ10"/>
<evidence type="ECO:0000313" key="2">
    <source>
        <dbReference type="EMBL" id="KAG5529094.1"/>
    </source>
</evidence>
<reference evidence="2" key="1">
    <citation type="submission" date="2020-08" db="EMBL/GenBank/DDBJ databases">
        <title>Plant Genome Project.</title>
        <authorList>
            <person name="Zhang R.-G."/>
        </authorList>
    </citation>
    <scope>NUCLEOTIDE SEQUENCE</scope>
    <source>
        <strain evidence="2">WSP0</strain>
        <tissue evidence="2">Leaf</tissue>
    </source>
</reference>
<name>A0AAV6IQ10_9ERIC</name>
<accession>A0AAV6IQ10</accession>
<proteinExistence type="predicted"/>
<keyword evidence="1" id="KW-0812">Transmembrane</keyword>
<evidence type="ECO:0000256" key="1">
    <source>
        <dbReference type="SAM" id="Phobius"/>
    </source>
</evidence>
<dbReference type="Proteomes" id="UP000823749">
    <property type="component" value="Chromosome 10"/>
</dbReference>
<keyword evidence="3" id="KW-1185">Reference proteome</keyword>
<gene>
    <name evidence="2" type="ORF">RHGRI_029683</name>
</gene>
<protein>
    <submittedName>
        <fullName evidence="2">Uncharacterized protein</fullName>
    </submittedName>
</protein>